<keyword evidence="3 4" id="KW-0067">ATP-binding</keyword>
<keyword evidence="2 4" id="KW-0547">Nucleotide-binding</keyword>
<organism evidence="6 7">
    <name type="scientific">Paenibacillus polymyxa</name>
    <name type="common">Bacillus polymyxa</name>
    <dbReference type="NCBI Taxonomy" id="1406"/>
    <lineage>
        <taxon>Bacteria</taxon>
        <taxon>Bacillati</taxon>
        <taxon>Bacillota</taxon>
        <taxon>Bacilli</taxon>
        <taxon>Bacillales</taxon>
        <taxon>Paenibacillaceae</taxon>
        <taxon>Paenibacillus</taxon>
    </lineage>
</organism>
<keyword evidence="1" id="KW-0436">Ligase</keyword>
<accession>A0A8I1LSL8</accession>
<evidence type="ECO:0000256" key="3">
    <source>
        <dbReference type="ARBA" id="ARBA00022840"/>
    </source>
</evidence>
<reference evidence="6" key="1">
    <citation type="submission" date="2020-12" db="EMBL/GenBank/DDBJ databases">
        <title>Paenibacillus polymyxa LMG 27872: a double-edged sword.</title>
        <authorList>
            <person name="Langendries S."/>
            <person name="Garcia Mendez S."/>
            <person name="Beirinckx S."/>
            <person name="Viaene T."/>
            <person name="Baeyen S."/>
            <person name="Goeminne G."/>
            <person name="Willems A."/>
            <person name="Debode J."/>
            <person name="Goormachtig S."/>
        </authorList>
    </citation>
    <scope>NUCLEOTIDE SEQUENCE</scope>
    <source>
        <strain evidence="6">LMG 27872</strain>
    </source>
</reference>
<dbReference type="GO" id="GO:0016874">
    <property type="term" value="F:ligase activity"/>
    <property type="evidence" value="ECO:0007669"/>
    <property type="project" value="UniProtKB-KW"/>
</dbReference>
<dbReference type="GO" id="GO:0046872">
    <property type="term" value="F:metal ion binding"/>
    <property type="evidence" value="ECO:0007669"/>
    <property type="project" value="InterPro"/>
</dbReference>
<evidence type="ECO:0000256" key="2">
    <source>
        <dbReference type="ARBA" id="ARBA00022741"/>
    </source>
</evidence>
<dbReference type="PROSITE" id="PS50975">
    <property type="entry name" value="ATP_GRASP"/>
    <property type="match status" value="1"/>
</dbReference>
<sequence>MSANSSRAIFLLEPCFFGEKYIEFAAELELIVIVIRREGGPKVEKAHLVHFEIISDITDAESTYLKMEYFFSQHPDISRNSGIVPGHDYAVPVAAIISQKFGWNSIRPDVAHNARSKECMRNGLKGSQYVSNPDYHLYHSVSELKEQLDQIQFPAIVKPVDMTSSMLVKCVQTSEQLIRQAEKIIQNEDNFGYPSNLSFLVEEYIRGQEYSFEAFMFKGACKFAHITEKMKTPLPYFVELQHTLPASMESSKYTQLLNSFINLMAELGITEGPCHLEFVLSRGHIYIIEYSTRLAGDRITDLYSLSYGVNLHKASILCALGERPDEYLHETRNDISRIRYFHQKSGKIKQISGVEEARRLPGVIEIVIEKKEGDTVPDEMTSSMDRYGFFVLKADTYDELEKVSHQVEDTIQFVMERETTYEKQKG</sequence>
<evidence type="ECO:0000259" key="5">
    <source>
        <dbReference type="PROSITE" id="PS50975"/>
    </source>
</evidence>
<feature type="domain" description="ATP-grasp" evidence="5">
    <location>
        <begin position="122"/>
        <end position="320"/>
    </location>
</feature>
<dbReference type="Pfam" id="PF18603">
    <property type="entry name" value="LAL_C2"/>
    <property type="match status" value="1"/>
</dbReference>
<evidence type="ECO:0000313" key="7">
    <source>
        <dbReference type="Proteomes" id="UP000650605"/>
    </source>
</evidence>
<dbReference type="InterPro" id="IPR052032">
    <property type="entry name" value="ATP-dep_AA_Ligase"/>
</dbReference>
<evidence type="ECO:0000313" key="6">
    <source>
        <dbReference type="EMBL" id="MBM0635455.1"/>
    </source>
</evidence>
<dbReference type="EMBL" id="JAEHFQ010000013">
    <property type="protein sequence ID" value="MBM0635455.1"/>
    <property type="molecule type" value="Genomic_DNA"/>
</dbReference>
<dbReference type="Gene3D" id="3.30.470.20">
    <property type="entry name" value="ATP-grasp fold, B domain"/>
    <property type="match status" value="1"/>
</dbReference>
<dbReference type="AlphaFoldDB" id="A0A8I1LSL8"/>
<protein>
    <submittedName>
        <fullName evidence="6">ATP-grasp domain-containing protein</fullName>
    </submittedName>
</protein>
<dbReference type="GO" id="GO:0005524">
    <property type="term" value="F:ATP binding"/>
    <property type="evidence" value="ECO:0007669"/>
    <property type="project" value="UniProtKB-UniRule"/>
</dbReference>
<name>A0A8I1LSL8_PAEPO</name>
<dbReference type="RefSeq" id="WP_029517544.1">
    <property type="nucleotide sequence ID" value="NZ_ALJV01000174.1"/>
</dbReference>
<gene>
    <name evidence="6" type="ORF">JDW19_20310</name>
</gene>
<evidence type="ECO:0000256" key="4">
    <source>
        <dbReference type="PROSITE-ProRule" id="PRU00409"/>
    </source>
</evidence>
<dbReference type="Proteomes" id="UP000650605">
    <property type="component" value="Unassembled WGS sequence"/>
</dbReference>
<dbReference type="Pfam" id="PF13535">
    <property type="entry name" value="ATP-grasp_4"/>
    <property type="match status" value="1"/>
</dbReference>
<proteinExistence type="predicted"/>
<dbReference type="PANTHER" id="PTHR43585:SF2">
    <property type="entry name" value="ATP-GRASP ENZYME FSQD"/>
    <property type="match status" value="1"/>
</dbReference>
<evidence type="ECO:0000256" key="1">
    <source>
        <dbReference type="ARBA" id="ARBA00022598"/>
    </source>
</evidence>
<dbReference type="PANTHER" id="PTHR43585">
    <property type="entry name" value="FUMIPYRROLE BIOSYNTHESIS PROTEIN C"/>
    <property type="match status" value="1"/>
</dbReference>
<dbReference type="InterPro" id="IPR011761">
    <property type="entry name" value="ATP-grasp"/>
</dbReference>
<dbReference type="SUPFAM" id="SSF56059">
    <property type="entry name" value="Glutathione synthetase ATP-binding domain-like"/>
    <property type="match status" value="1"/>
</dbReference>
<dbReference type="InterPro" id="IPR040570">
    <property type="entry name" value="LAL_C2"/>
</dbReference>
<comment type="caution">
    <text evidence="6">The sequence shown here is derived from an EMBL/GenBank/DDBJ whole genome shotgun (WGS) entry which is preliminary data.</text>
</comment>